<organism evidence="3 4">
    <name type="scientific">Aliikangiella marina</name>
    <dbReference type="NCBI Taxonomy" id="1712262"/>
    <lineage>
        <taxon>Bacteria</taxon>
        <taxon>Pseudomonadati</taxon>
        <taxon>Pseudomonadota</taxon>
        <taxon>Gammaproteobacteria</taxon>
        <taxon>Oceanospirillales</taxon>
        <taxon>Pleioneaceae</taxon>
        <taxon>Aliikangiella</taxon>
    </lineage>
</organism>
<proteinExistence type="predicted"/>
<feature type="chain" id="PRO_5021899038" description="SH3 domain-containing protein" evidence="2">
    <location>
        <begin position="19"/>
        <end position="199"/>
    </location>
</feature>
<sequence length="199" mass="21481">MKLIPMLLLTAFTAPAMANVNQQLTQCLNIKEDTARLECYDAIAKAQVTDNQGEPVILLTEKISEAVSQSPNTANVSAAPQNVNAVSTSDSPTAPSVTPKPSQEATKQITASQEDLFGKTVSEIHQLRTIRSTIVGQFKGWKKGAIITLDNGQKWKVVSNSRGYVNLSNPKVVIEKGGFGDYKIKAEGLNAQAKVKRVK</sequence>
<dbReference type="RefSeq" id="WP_142941266.1">
    <property type="nucleotide sequence ID" value="NZ_VIKR01000002.1"/>
</dbReference>
<feature type="signal peptide" evidence="2">
    <location>
        <begin position="1"/>
        <end position="18"/>
    </location>
</feature>
<name>A0A545TBQ3_9GAMM</name>
<protein>
    <recommendedName>
        <fullName evidence="5">SH3 domain-containing protein</fullName>
    </recommendedName>
</protein>
<dbReference type="OrthoDB" id="4750212at2"/>
<evidence type="ECO:0000313" key="4">
    <source>
        <dbReference type="Proteomes" id="UP000317839"/>
    </source>
</evidence>
<dbReference type="AlphaFoldDB" id="A0A545TBQ3"/>
<evidence type="ECO:0000256" key="1">
    <source>
        <dbReference type="SAM" id="MobiDB-lite"/>
    </source>
</evidence>
<dbReference type="EMBL" id="VIKR01000002">
    <property type="protein sequence ID" value="TQV74652.1"/>
    <property type="molecule type" value="Genomic_DNA"/>
</dbReference>
<evidence type="ECO:0000313" key="3">
    <source>
        <dbReference type="EMBL" id="TQV74652.1"/>
    </source>
</evidence>
<evidence type="ECO:0000256" key="2">
    <source>
        <dbReference type="SAM" id="SignalP"/>
    </source>
</evidence>
<evidence type="ECO:0008006" key="5">
    <source>
        <dbReference type="Google" id="ProtNLM"/>
    </source>
</evidence>
<gene>
    <name evidence="3" type="ORF">FLL45_06730</name>
</gene>
<dbReference type="Proteomes" id="UP000317839">
    <property type="component" value="Unassembled WGS sequence"/>
</dbReference>
<reference evidence="3 4" key="1">
    <citation type="submission" date="2019-06" db="EMBL/GenBank/DDBJ databases">
        <title>Draft genome of Aliikangiella marina GYP-15.</title>
        <authorList>
            <person name="Wang G."/>
        </authorList>
    </citation>
    <scope>NUCLEOTIDE SEQUENCE [LARGE SCALE GENOMIC DNA]</scope>
    <source>
        <strain evidence="3 4">GYP-15</strain>
    </source>
</reference>
<keyword evidence="4" id="KW-1185">Reference proteome</keyword>
<feature type="region of interest" description="Disordered" evidence="1">
    <location>
        <begin position="71"/>
        <end position="106"/>
    </location>
</feature>
<comment type="caution">
    <text evidence="3">The sequence shown here is derived from an EMBL/GenBank/DDBJ whole genome shotgun (WGS) entry which is preliminary data.</text>
</comment>
<keyword evidence="2" id="KW-0732">Signal</keyword>
<accession>A0A545TBQ3</accession>